<name>A0A7X6FTN7_9HYPH</name>
<dbReference type="AlphaFoldDB" id="A0A7X6FTN7"/>
<proteinExistence type="predicted"/>
<accession>A0A7X6FTN7</accession>
<dbReference type="InterPro" id="IPR007420">
    <property type="entry name" value="DUF465"/>
</dbReference>
<organism evidence="1 2">
    <name type="scientific">Brucella tritici</name>
    <dbReference type="NCBI Taxonomy" id="94626"/>
    <lineage>
        <taxon>Bacteria</taxon>
        <taxon>Pseudomonadati</taxon>
        <taxon>Pseudomonadota</taxon>
        <taxon>Alphaproteobacteria</taxon>
        <taxon>Hyphomicrobiales</taxon>
        <taxon>Brucellaceae</taxon>
        <taxon>Brucella/Ochrobactrum group</taxon>
        <taxon>Brucella</taxon>
    </lineage>
</organism>
<dbReference type="Pfam" id="PF04325">
    <property type="entry name" value="DUF465"/>
    <property type="match status" value="1"/>
</dbReference>
<protein>
    <submittedName>
        <fullName evidence="1">YdcH family protein</fullName>
    </submittedName>
</protein>
<comment type="caution">
    <text evidence="1">The sequence shown here is derived from an EMBL/GenBank/DDBJ whole genome shotgun (WGS) entry which is preliminary data.</text>
</comment>
<dbReference type="EMBL" id="JAAXZB010000002">
    <property type="protein sequence ID" value="NKW10419.1"/>
    <property type="molecule type" value="Genomic_DNA"/>
</dbReference>
<evidence type="ECO:0000313" key="2">
    <source>
        <dbReference type="Proteomes" id="UP000558475"/>
    </source>
</evidence>
<evidence type="ECO:0000313" key="1">
    <source>
        <dbReference type="EMBL" id="NKW10419.1"/>
    </source>
</evidence>
<dbReference type="InterPro" id="IPR038444">
    <property type="entry name" value="DUF465_sf"/>
</dbReference>
<dbReference type="Gene3D" id="6.10.280.50">
    <property type="match status" value="1"/>
</dbReference>
<gene>
    <name evidence="1" type="ORF">HGG76_17175</name>
</gene>
<sequence>MACEDLFNQRKELQNVEYPHTLGEEFPGQLDAIHALKAKDAHFARILEEYDSVNDRIHRAETKIAPVSQEEETNLRKQRLTLKDSIAEALAAA</sequence>
<reference evidence="1 2" key="1">
    <citation type="submission" date="2020-04" db="EMBL/GenBank/DDBJ databases">
        <title>Whole genome sequencing of clinical and environmental type strains of Ochrobactrum.</title>
        <authorList>
            <person name="Dharne M."/>
        </authorList>
    </citation>
    <scope>NUCLEOTIDE SEQUENCE [LARGE SCALE GENOMIC DNA]</scope>
    <source>
        <strain evidence="1 2">DSM 13340</strain>
    </source>
</reference>
<dbReference type="Proteomes" id="UP000558475">
    <property type="component" value="Unassembled WGS sequence"/>
</dbReference>